<proteinExistence type="inferred from homology"/>
<dbReference type="OrthoDB" id="9810913at2"/>
<dbReference type="Gene3D" id="3.40.640.10">
    <property type="entry name" value="Type I PLP-dependent aspartate aminotransferase-like (Major domain)"/>
    <property type="match status" value="1"/>
</dbReference>
<keyword evidence="7" id="KW-1185">Reference proteome</keyword>
<accession>A0A5C5W757</accession>
<dbReference type="PANTHER" id="PTHR30244:SF36">
    <property type="entry name" value="3-OXO-GLUCOSE-6-PHOSPHATE:GLUTAMATE AMINOTRANSFERASE"/>
    <property type="match status" value="1"/>
</dbReference>
<dbReference type="EMBL" id="SJPH01000003">
    <property type="protein sequence ID" value="TWT46520.1"/>
    <property type="molecule type" value="Genomic_DNA"/>
</dbReference>
<comment type="similarity">
    <text evidence="2 5">Belongs to the DegT/DnrJ/EryC1 family.</text>
</comment>
<dbReference type="InterPro" id="IPR015421">
    <property type="entry name" value="PyrdxlP-dep_Trfase_major"/>
</dbReference>
<dbReference type="InterPro" id="IPR015422">
    <property type="entry name" value="PyrdxlP-dep_Trfase_small"/>
</dbReference>
<dbReference type="EC" id="2.6.1.98" evidence="6"/>
<keyword evidence="6" id="KW-0808">Transferase</keyword>
<evidence type="ECO:0000256" key="1">
    <source>
        <dbReference type="ARBA" id="ARBA00022898"/>
    </source>
</evidence>
<dbReference type="AlphaFoldDB" id="A0A5C5W757"/>
<evidence type="ECO:0000256" key="3">
    <source>
        <dbReference type="PIRSR" id="PIRSR000390-1"/>
    </source>
</evidence>
<evidence type="ECO:0000256" key="4">
    <source>
        <dbReference type="PIRSR" id="PIRSR000390-2"/>
    </source>
</evidence>
<reference evidence="6 7" key="1">
    <citation type="submission" date="2019-02" db="EMBL/GenBank/DDBJ databases">
        <title>Deep-cultivation of Planctomycetes and their phenomic and genomic characterization uncovers novel biology.</title>
        <authorList>
            <person name="Wiegand S."/>
            <person name="Jogler M."/>
            <person name="Boedeker C."/>
            <person name="Pinto D."/>
            <person name="Vollmers J."/>
            <person name="Rivas-Marin E."/>
            <person name="Kohn T."/>
            <person name="Peeters S.H."/>
            <person name="Heuer A."/>
            <person name="Rast P."/>
            <person name="Oberbeckmann S."/>
            <person name="Bunk B."/>
            <person name="Jeske O."/>
            <person name="Meyerdierks A."/>
            <person name="Storesund J.E."/>
            <person name="Kallscheuer N."/>
            <person name="Luecker S."/>
            <person name="Lage O.M."/>
            <person name="Pohl T."/>
            <person name="Merkel B.J."/>
            <person name="Hornburger P."/>
            <person name="Mueller R.-W."/>
            <person name="Bruemmer F."/>
            <person name="Labrenz M."/>
            <person name="Spormann A.M."/>
            <person name="Op Den Camp H."/>
            <person name="Overmann J."/>
            <person name="Amann R."/>
            <person name="Jetten M.S.M."/>
            <person name="Mascher T."/>
            <person name="Medema M.H."/>
            <person name="Devos D.P."/>
            <person name="Kaster A.-K."/>
            <person name="Ovreas L."/>
            <person name="Rohde M."/>
            <person name="Galperin M.Y."/>
            <person name="Jogler C."/>
        </authorList>
    </citation>
    <scope>NUCLEOTIDE SEQUENCE [LARGE SCALE GENOMIC DNA]</scope>
    <source>
        <strain evidence="6 7">Pla111</strain>
    </source>
</reference>
<dbReference type="Gene3D" id="3.90.1150.10">
    <property type="entry name" value="Aspartate Aminotransferase, domain 1"/>
    <property type="match status" value="1"/>
</dbReference>
<dbReference type="InterPro" id="IPR015424">
    <property type="entry name" value="PyrdxlP-dep_Trfase"/>
</dbReference>
<sequence length="407" mass="43127">MNTPGKEVLRATSTSPEAVSFTAAAAPVPLLDVNRQNHPIRDEIVAAIAAVVDSGAFLKGPAVQELETQIAELCQADHAIGCASGTDAILVALMALGIGPGDEVILPSFTFFATAGCVSRLGATPVFADILPDTFNIDPADVARRITPATKAIMPVHLFGQAADMASLEGIAAAHGLPIIEDAAQAIGASYAGKPVGSMGRFGCFSFYPTKNLGGLGDGGLVTTNDGELADRVRVLCDHGQRPRYHHHFVGLNSRLDTVQAAALVVKLRHLADYAAARTRHAQRYQHELAAGPAAEALVTPVEAAGCPSVWNQYTVRVQEGRRGALQEWLAERKIGSAIYYPIPLHQQACFAELGYRPGDLPHTERAAEEVLSLPVFPELAYDEQSRVIEALHGFAAAQSLPRRLAA</sequence>
<evidence type="ECO:0000313" key="6">
    <source>
        <dbReference type="EMBL" id="TWT46520.1"/>
    </source>
</evidence>
<dbReference type="GO" id="GO:0030170">
    <property type="term" value="F:pyridoxal phosphate binding"/>
    <property type="evidence" value="ECO:0007669"/>
    <property type="project" value="UniProtKB-ARBA"/>
</dbReference>
<evidence type="ECO:0000256" key="5">
    <source>
        <dbReference type="RuleBase" id="RU004508"/>
    </source>
</evidence>
<dbReference type="GO" id="GO:0000271">
    <property type="term" value="P:polysaccharide biosynthetic process"/>
    <property type="evidence" value="ECO:0007669"/>
    <property type="project" value="TreeGrafter"/>
</dbReference>
<dbReference type="Pfam" id="PF01041">
    <property type="entry name" value="DegT_DnrJ_EryC1"/>
    <property type="match status" value="1"/>
</dbReference>
<dbReference type="RefSeq" id="WP_146573105.1">
    <property type="nucleotide sequence ID" value="NZ_SJPH01000003.1"/>
</dbReference>
<evidence type="ECO:0000256" key="2">
    <source>
        <dbReference type="ARBA" id="ARBA00037999"/>
    </source>
</evidence>
<dbReference type="CDD" id="cd00616">
    <property type="entry name" value="AHBA_syn"/>
    <property type="match status" value="1"/>
</dbReference>
<dbReference type="PIRSF" id="PIRSF000390">
    <property type="entry name" value="PLP_StrS"/>
    <property type="match status" value="1"/>
</dbReference>
<feature type="modified residue" description="N6-(pyridoxal phosphate)lysine" evidence="4">
    <location>
        <position position="211"/>
    </location>
</feature>
<dbReference type="SUPFAM" id="SSF53383">
    <property type="entry name" value="PLP-dependent transferases"/>
    <property type="match status" value="1"/>
</dbReference>
<dbReference type="PANTHER" id="PTHR30244">
    <property type="entry name" value="TRANSAMINASE"/>
    <property type="match status" value="1"/>
</dbReference>
<dbReference type="FunFam" id="3.40.640.10:FF:000089">
    <property type="entry name" value="Aminotransferase, DegT/DnrJ/EryC1/StrS family"/>
    <property type="match status" value="1"/>
</dbReference>
<feature type="active site" description="Proton acceptor" evidence="3">
    <location>
        <position position="211"/>
    </location>
</feature>
<gene>
    <name evidence="6" type="ORF">Pla111_16160</name>
</gene>
<dbReference type="GO" id="GO:0008483">
    <property type="term" value="F:transaminase activity"/>
    <property type="evidence" value="ECO:0007669"/>
    <property type="project" value="UniProtKB-KW"/>
</dbReference>
<protein>
    <submittedName>
        <fullName evidence="6">Aminotransferase</fullName>
        <ecNumber evidence="6">2.6.1.98</ecNumber>
    </submittedName>
</protein>
<comment type="caution">
    <text evidence="6">The sequence shown here is derived from an EMBL/GenBank/DDBJ whole genome shotgun (WGS) entry which is preliminary data.</text>
</comment>
<organism evidence="6 7">
    <name type="scientific">Botrimarina hoheduenensis</name>
    <dbReference type="NCBI Taxonomy" id="2528000"/>
    <lineage>
        <taxon>Bacteria</taxon>
        <taxon>Pseudomonadati</taxon>
        <taxon>Planctomycetota</taxon>
        <taxon>Planctomycetia</taxon>
        <taxon>Pirellulales</taxon>
        <taxon>Lacipirellulaceae</taxon>
        <taxon>Botrimarina</taxon>
    </lineage>
</organism>
<keyword evidence="1 4" id="KW-0663">Pyridoxal phosphate</keyword>
<dbReference type="InterPro" id="IPR000653">
    <property type="entry name" value="DegT/StrS_aminotransferase"/>
</dbReference>
<evidence type="ECO:0000313" key="7">
    <source>
        <dbReference type="Proteomes" id="UP000318995"/>
    </source>
</evidence>
<name>A0A5C5W757_9BACT</name>
<keyword evidence="6" id="KW-0032">Aminotransferase</keyword>
<dbReference type="Proteomes" id="UP000318995">
    <property type="component" value="Unassembled WGS sequence"/>
</dbReference>